<dbReference type="AlphaFoldDB" id="A0A4Y2N755"/>
<protein>
    <submittedName>
        <fullName evidence="1">Uncharacterized protein</fullName>
    </submittedName>
</protein>
<dbReference type="EMBL" id="BGPR01008412">
    <property type="protein sequence ID" value="GBN33666.1"/>
    <property type="molecule type" value="Genomic_DNA"/>
</dbReference>
<dbReference type="Proteomes" id="UP000499080">
    <property type="component" value="Unassembled WGS sequence"/>
</dbReference>
<keyword evidence="2" id="KW-1185">Reference proteome</keyword>
<comment type="caution">
    <text evidence="1">The sequence shown here is derived from an EMBL/GenBank/DDBJ whole genome shotgun (WGS) entry which is preliminary data.</text>
</comment>
<evidence type="ECO:0000313" key="1">
    <source>
        <dbReference type="EMBL" id="GBN33666.1"/>
    </source>
</evidence>
<gene>
    <name evidence="1" type="ORF">AVEN_274772_1</name>
</gene>
<reference evidence="1 2" key="1">
    <citation type="journal article" date="2019" name="Sci. Rep.">
        <title>Orb-weaving spider Araneus ventricosus genome elucidates the spidroin gene catalogue.</title>
        <authorList>
            <person name="Kono N."/>
            <person name="Nakamura H."/>
            <person name="Ohtoshi R."/>
            <person name="Moran D.A.P."/>
            <person name="Shinohara A."/>
            <person name="Yoshida Y."/>
            <person name="Fujiwara M."/>
            <person name="Mori M."/>
            <person name="Tomita M."/>
            <person name="Arakawa K."/>
        </authorList>
    </citation>
    <scope>NUCLEOTIDE SEQUENCE [LARGE SCALE GENOMIC DNA]</scope>
</reference>
<evidence type="ECO:0000313" key="2">
    <source>
        <dbReference type="Proteomes" id="UP000499080"/>
    </source>
</evidence>
<accession>A0A4Y2N755</accession>
<proteinExistence type="predicted"/>
<sequence>MSRGVLPPLEFPNDVESPVVTHGWVHHGSQEWLTLNFLTGVIGSSVTHVVITSSGVGDSMRNYPMGGIIAIGASYMMSSIVRVPPTRH</sequence>
<name>A0A4Y2N755_ARAVE</name>
<organism evidence="1 2">
    <name type="scientific">Araneus ventricosus</name>
    <name type="common">Orbweaver spider</name>
    <name type="synonym">Epeira ventricosa</name>
    <dbReference type="NCBI Taxonomy" id="182803"/>
    <lineage>
        <taxon>Eukaryota</taxon>
        <taxon>Metazoa</taxon>
        <taxon>Ecdysozoa</taxon>
        <taxon>Arthropoda</taxon>
        <taxon>Chelicerata</taxon>
        <taxon>Arachnida</taxon>
        <taxon>Araneae</taxon>
        <taxon>Araneomorphae</taxon>
        <taxon>Entelegynae</taxon>
        <taxon>Araneoidea</taxon>
        <taxon>Araneidae</taxon>
        <taxon>Araneus</taxon>
    </lineage>
</organism>